<feature type="compositionally biased region" description="Pro residues" evidence="1">
    <location>
        <begin position="30"/>
        <end position="45"/>
    </location>
</feature>
<dbReference type="EMBL" id="QXFX01005354">
    <property type="protein sequence ID" value="KAE9060987.1"/>
    <property type="molecule type" value="Genomic_DNA"/>
</dbReference>
<name>A0A6G0JM62_9STRA</name>
<sequence>MNWWRGRLRAKQAASAAMTLTFRFAEHQASPPPPTCEPDAPPPSPVHRSSTADCPAT</sequence>
<feature type="region of interest" description="Disordered" evidence="1">
    <location>
        <begin position="25"/>
        <end position="57"/>
    </location>
</feature>
<protein>
    <submittedName>
        <fullName evidence="2">Uncharacterized protein</fullName>
    </submittedName>
</protein>
<comment type="caution">
    <text evidence="2">The sequence shown here is derived from an EMBL/GenBank/DDBJ whole genome shotgun (WGS) entry which is preliminary data.</text>
</comment>
<dbReference type="Proteomes" id="UP000488956">
    <property type="component" value="Unassembled WGS sequence"/>
</dbReference>
<evidence type="ECO:0000313" key="2">
    <source>
        <dbReference type="EMBL" id="KAE9060987.1"/>
    </source>
</evidence>
<feature type="compositionally biased region" description="Polar residues" evidence="1">
    <location>
        <begin position="47"/>
        <end position="57"/>
    </location>
</feature>
<organism evidence="2 3">
    <name type="scientific">Phytophthora fragariae</name>
    <dbReference type="NCBI Taxonomy" id="53985"/>
    <lineage>
        <taxon>Eukaryota</taxon>
        <taxon>Sar</taxon>
        <taxon>Stramenopiles</taxon>
        <taxon>Oomycota</taxon>
        <taxon>Peronosporomycetes</taxon>
        <taxon>Peronosporales</taxon>
        <taxon>Peronosporaceae</taxon>
        <taxon>Phytophthora</taxon>
    </lineage>
</organism>
<evidence type="ECO:0000256" key="1">
    <source>
        <dbReference type="SAM" id="MobiDB-lite"/>
    </source>
</evidence>
<reference evidence="2 3" key="1">
    <citation type="submission" date="2018-09" db="EMBL/GenBank/DDBJ databases">
        <title>Genomic investigation of the strawberry pathogen Phytophthora fragariae indicates pathogenicity is determined by transcriptional variation in three key races.</title>
        <authorList>
            <person name="Adams T.M."/>
            <person name="Armitage A.D."/>
            <person name="Sobczyk M.K."/>
            <person name="Bates H.J."/>
            <person name="Dunwell J.M."/>
            <person name="Nellist C.F."/>
            <person name="Harrison R.J."/>
        </authorList>
    </citation>
    <scope>NUCLEOTIDE SEQUENCE [LARGE SCALE GENOMIC DNA]</scope>
    <source>
        <strain evidence="2 3">ONT-3</strain>
    </source>
</reference>
<dbReference type="AlphaFoldDB" id="A0A6G0JM62"/>
<evidence type="ECO:0000313" key="3">
    <source>
        <dbReference type="Proteomes" id="UP000488956"/>
    </source>
</evidence>
<proteinExistence type="predicted"/>
<gene>
    <name evidence="2" type="ORF">PF010_g29997</name>
</gene>
<accession>A0A6G0JM62</accession>